<dbReference type="InterPro" id="IPR001387">
    <property type="entry name" value="Cro/C1-type_HTH"/>
</dbReference>
<dbReference type="EMBL" id="JAVIIW010000038">
    <property type="protein sequence ID" value="MDX8481861.1"/>
    <property type="molecule type" value="Genomic_DNA"/>
</dbReference>
<accession>A0ABU4Y4J0</accession>
<dbReference type="Pfam" id="PF01381">
    <property type="entry name" value="HTH_3"/>
    <property type="match status" value="1"/>
</dbReference>
<dbReference type="SUPFAM" id="SSF47413">
    <property type="entry name" value="lambda repressor-like DNA-binding domains"/>
    <property type="match status" value="1"/>
</dbReference>
<proteinExistence type="predicted"/>
<dbReference type="CDD" id="cd00093">
    <property type="entry name" value="HTH_XRE"/>
    <property type="match status" value="1"/>
</dbReference>
<sequence>MVHFVSDSNPYVHHLVHFAPIVDNVDCRPLRSPMESFSETIRLMRVARAMLELSQDELAELAGVGRQTIVRIEAGGKGVAFDVVDKVRTALEKAGVVFLPSTAEHGPGVARRKSGNVT</sequence>
<dbReference type="SMART" id="SM00530">
    <property type="entry name" value="HTH_XRE"/>
    <property type="match status" value="1"/>
</dbReference>
<evidence type="ECO:0000259" key="1">
    <source>
        <dbReference type="PROSITE" id="PS50943"/>
    </source>
</evidence>
<evidence type="ECO:0000313" key="3">
    <source>
        <dbReference type="Proteomes" id="UP001287059"/>
    </source>
</evidence>
<organism evidence="2 3">
    <name type="scientific">Mesorhizobium album</name>
    <dbReference type="NCBI Taxonomy" id="3072314"/>
    <lineage>
        <taxon>Bacteria</taxon>
        <taxon>Pseudomonadati</taxon>
        <taxon>Pseudomonadota</taxon>
        <taxon>Alphaproteobacteria</taxon>
        <taxon>Hyphomicrobiales</taxon>
        <taxon>Phyllobacteriaceae</taxon>
        <taxon>Mesorhizobium</taxon>
    </lineage>
</organism>
<dbReference type="Gene3D" id="1.10.260.40">
    <property type="entry name" value="lambda repressor-like DNA-binding domains"/>
    <property type="match status" value="1"/>
</dbReference>
<evidence type="ECO:0000313" key="2">
    <source>
        <dbReference type="EMBL" id="MDX8481861.1"/>
    </source>
</evidence>
<name>A0ABU4Y4J0_9HYPH</name>
<protein>
    <submittedName>
        <fullName evidence="2">Helix-turn-helix domain-containing protein</fullName>
    </submittedName>
</protein>
<dbReference type="InterPro" id="IPR010982">
    <property type="entry name" value="Lambda_DNA-bd_dom_sf"/>
</dbReference>
<keyword evidence="3" id="KW-1185">Reference proteome</keyword>
<dbReference type="Proteomes" id="UP001287059">
    <property type="component" value="Unassembled WGS sequence"/>
</dbReference>
<dbReference type="PROSITE" id="PS50943">
    <property type="entry name" value="HTH_CROC1"/>
    <property type="match status" value="1"/>
</dbReference>
<gene>
    <name evidence="2" type="ORF">RFN28_25850</name>
</gene>
<feature type="domain" description="HTH cro/C1-type" evidence="1">
    <location>
        <begin position="44"/>
        <end position="98"/>
    </location>
</feature>
<dbReference type="RefSeq" id="WP_320290010.1">
    <property type="nucleotide sequence ID" value="NZ_JAVIIW010000038.1"/>
</dbReference>
<comment type="caution">
    <text evidence="2">The sequence shown here is derived from an EMBL/GenBank/DDBJ whole genome shotgun (WGS) entry which is preliminary data.</text>
</comment>
<reference evidence="2 3" key="1">
    <citation type="submission" date="2023-08" db="EMBL/GenBank/DDBJ databases">
        <title>Implementing the SeqCode for naming new Mesorhizobium species isolated from Vachellia karroo root nodules.</title>
        <authorList>
            <person name="Van Lill M."/>
        </authorList>
    </citation>
    <scope>NUCLEOTIDE SEQUENCE [LARGE SCALE GENOMIC DNA]</scope>
    <source>
        <strain evidence="2 3">VK24D</strain>
    </source>
</reference>